<evidence type="ECO:0008006" key="3">
    <source>
        <dbReference type="Google" id="ProtNLM"/>
    </source>
</evidence>
<organism evidence="1 2">
    <name type="scientific">Microcella alkaliphila</name>
    <dbReference type="NCBI Taxonomy" id="279828"/>
    <lineage>
        <taxon>Bacteria</taxon>
        <taxon>Bacillati</taxon>
        <taxon>Actinomycetota</taxon>
        <taxon>Actinomycetes</taxon>
        <taxon>Micrococcales</taxon>
        <taxon>Microbacteriaceae</taxon>
        <taxon>Microcella</taxon>
    </lineage>
</organism>
<dbReference type="Proteomes" id="UP000218965">
    <property type="component" value="Chromosome"/>
</dbReference>
<sequence>MPRTVFGAPFDVATRLMGSLDQAVSITSSTVSDGPSAATRRIHVINGDLDFAVLPDRALDLGQLRVAGVPVAWISPTGFPRVPEAGVDGQSWLRTFGGGLLTTCGLLNVGPASQDGDQSHPMHGRISSRPATVTRTAVVDDEIVIEGIVREARVFGENLELHRRITSPVGERTVRVADRLVNRGSRPVSPMVLYHLNFGWPLIDEGTELRSPATEVRPRDEHAAAGVTTWSSFPALRDRYPEQVFQHMLPRAETVDVEVVNPRGLTIGIRFDSAQLPGLFQWRVAEAGHYVLGVEPSLVPTILGRTAAHEQNLLVPLEPGHHLDLGVEITASTTVASRH</sequence>
<proteinExistence type="predicted"/>
<reference evidence="2" key="1">
    <citation type="submission" date="2015-12" db="EMBL/GenBank/DDBJ databases">
        <authorList>
            <person name="Shamseldin A."/>
            <person name="Moawad H."/>
            <person name="Abd El-Rahim W.M."/>
            <person name="Sadowsky M.J."/>
        </authorList>
    </citation>
    <scope>NUCLEOTIDE SEQUENCE [LARGE SCALE GENOMIC DNA]</scope>
    <source>
        <strain evidence="2">JAM AC0309</strain>
    </source>
</reference>
<dbReference type="Gene3D" id="2.70.98.10">
    <property type="match status" value="1"/>
</dbReference>
<dbReference type="GO" id="GO:0030246">
    <property type="term" value="F:carbohydrate binding"/>
    <property type="evidence" value="ECO:0007669"/>
    <property type="project" value="InterPro"/>
</dbReference>
<protein>
    <recommendedName>
        <fullName evidence="3">Galactose mutarotase-like enzyme</fullName>
    </recommendedName>
</protein>
<dbReference type="Pfam" id="PF14486">
    <property type="entry name" value="DUF4432"/>
    <property type="match status" value="1"/>
</dbReference>
<dbReference type="InterPro" id="IPR014718">
    <property type="entry name" value="GH-type_carb-bd"/>
</dbReference>
<name>A0A0U5BAI0_9MICO</name>
<dbReference type="CDD" id="cd09023">
    <property type="entry name" value="Aldose_epim_Ec_c4013"/>
    <property type="match status" value="1"/>
</dbReference>
<dbReference type="AlphaFoldDB" id="A0A0U5BAI0"/>
<dbReference type="EMBL" id="AP017315">
    <property type="protein sequence ID" value="BAU31247.1"/>
    <property type="molecule type" value="Genomic_DNA"/>
</dbReference>
<dbReference type="InterPro" id="IPR027839">
    <property type="entry name" value="DUF4432"/>
</dbReference>
<evidence type="ECO:0000313" key="2">
    <source>
        <dbReference type="Proteomes" id="UP000218965"/>
    </source>
</evidence>
<evidence type="ECO:0000313" key="1">
    <source>
        <dbReference type="EMBL" id="BAU31247.1"/>
    </source>
</evidence>
<reference evidence="1 2" key="2">
    <citation type="submission" date="2016-01" db="EMBL/GenBank/DDBJ databases">
        <title>Microcella alkaliphila JAM AC0309 whole genome shotgun sequence.</title>
        <authorList>
            <person name="Kurata A."/>
            <person name="Hirose Y."/>
            <person name="Kishimoto N."/>
            <person name="Kobayashi T."/>
        </authorList>
    </citation>
    <scope>NUCLEOTIDE SEQUENCE [LARGE SCALE GENOMIC DNA]</scope>
    <source>
        <strain evidence="1 2">JAM AC0309</strain>
    </source>
</reference>
<accession>A0A0U5BAI0</accession>
<dbReference type="KEGG" id="malk:MalAC0309_0372"/>
<gene>
    <name evidence="1" type="ORF">MalAC0309_0372</name>
</gene>